<dbReference type="PANTHER" id="PTHR31518">
    <property type="entry name" value="ARGININE/SERINE-RICH PROTEIN PNISR"/>
    <property type="match status" value="1"/>
</dbReference>
<feature type="compositionally biased region" description="Basic residues" evidence="1">
    <location>
        <begin position="695"/>
        <end position="708"/>
    </location>
</feature>
<dbReference type="Pfam" id="PF15996">
    <property type="entry name" value="PNISR"/>
    <property type="match status" value="1"/>
</dbReference>
<feature type="compositionally biased region" description="Basic residues" evidence="1">
    <location>
        <begin position="673"/>
        <end position="687"/>
    </location>
</feature>
<evidence type="ECO:0000313" key="2">
    <source>
        <dbReference type="EMBL" id="VDL18637.1"/>
    </source>
</evidence>
<feature type="region of interest" description="Disordered" evidence="1">
    <location>
        <begin position="288"/>
        <end position="395"/>
    </location>
</feature>
<dbReference type="Proteomes" id="UP000274504">
    <property type="component" value="Unassembled WGS sequence"/>
</dbReference>
<reference evidence="2 3" key="2">
    <citation type="submission" date="2018-11" db="EMBL/GenBank/DDBJ databases">
        <authorList>
            <consortium name="Pathogen Informatics"/>
        </authorList>
    </citation>
    <scope>NUCLEOTIDE SEQUENCE [LARGE SCALE GENOMIC DNA]</scope>
</reference>
<feature type="compositionally biased region" description="Basic and acidic residues" evidence="1">
    <location>
        <begin position="500"/>
        <end position="513"/>
    </location>
</feature>
<feature type="compositionally biased region" description="Acidic residues" evidence="1">
    <location>
        <begin position="460"/>
        <end position="471"/>
    </location>
</feature>
<evidence type="ECO:0000313" key="4">
    <source>
        <dbReference type="WBParaSite" id="HDID_0000117501-mRNA-1"/>
    </source>
</evidence>
<feature type="region of interest" description="Disordered" evidence="1">
    <location>
        <begin position="1"/>
        <end position="83"/>
    </location>
</feature>
<feature type="region of interest" description="Disordered" evidence="1">
    <location>
        <begin position="178"/>
        <end position="249"/>
    </location>
</feature>
<evidence type="ECO:0000313" key="3">
    <source>
        <dbReference type="Proteomes" id="UP000274504"/>
    </source>
</evidence>
<organism evidence="4">
    <name type="scientific">Hymenolepis diminuta</name>
    <name type="common">Rat tapeworm</name>
    <dbReference type="NCBI Taxonomy" id="6216"/>
    <lineage>
        <taxon>Eukaryota</taxon>
        <taxon>Metazoa</taxon>
        <taxon>Spiralia</taxon>
        <taxon>Lophotrochozoa</taxon>
        <taxon>Platyhelminthes</taxon>
        <taxon>Cestoda</taxon>
        <taxon>Eucestoda</taxon>
        <taxon>Cyclophyllidea</taxon>
        <taxon>Hymenolepididae</taxon>
        <taxon>Hymenolepis</taxon>
    </lineage>
</organism>
<dbReference type="STRING" id="6216.A0A0R3SA30"/>
<dbReference type="EMBL" id="UYSG01000202">
    <property type="protein sequence ID" value="VDL18637.1"/>
    <property type="molecule type" value="Genomic_DNA"/>
</dbReference>
<dbReference type="WBParaSite" id="HDID_0000117501-mRNA-1">
    <property type="protein sequence ID" value="HDID_0000117501-mRNA-1"/>
    <property type="gene ID" value="HDID_0000117501"/>
</dbReference>
<feature type="compositionally biased region" description="Basic residues" evidence="1">
    <location>
        <begin position="634"/>
        <end position="647"/>
    </location>
</feature>
<feature type="compositionally biased region" description="Pro residues" evidence="1">
    <location>
        <begin position="224"/>
        <end position="245"/>
    </location>
</feature>
<feature type="compositionally biased region" description="Basic and acidic residues" evidence="1">
    <location>
        <begin position="605"/>
        <end position="614"/>
    </location>
</feature>
<feature type="compositionally biased region" description="Polar residues" evidence="1">
    <location>
        <begin position="32"/>
        <end position="42"/>
    </location>
</feature>
<feature type="compositionally biased region" description="Pro residues" evidence="1">
    <location>
        <begin position="44"/>
        <end position="55"/>
    </location>
</feature>
<feature type="compositionally biased region" description="Basic and acidic residues" evidence="1">
    <location>
        <begin position="320"/>
        <end position="335"/>
    </location>
</feature>
<proteinExistence type="predicted"/>
<feature type="compositionally biased region" description="Basic and acidic residues" evidence="1">
    <location>
        <begin position="559"/>
        <end position="588"/>
    </location>
</feature>
<feature type="compositionally biased region" description="Basic and acidic residues" evidence="1">
    <location>
        <begin position="288"/>
        <end position="297"/>
    </location>
</feature>
<dbReference type="InterPro" id="IPR031937">
    <property type="entry name" value="PNISR"/>
</dbReference>
<dbReference type="AlphaFoldDB" id="A0A0R3SA30"/>
<name>A0A0R3SA30_HYMDI</name>
<gene>
    <name evidence="2" type="ORF">HDID_LOCUS1176</name>
</gene>
<protein>
    <submittedName>
        <fullName evidence="4">Arginine/serine-rich protein PNISR-like</fullName>
    </submittedName>
</protein>
<feature type="compositionally biased region" description="Low complexity" evidence="1">
    <location>
        <begin position="368"/>
        <end position="379"/>
    </location>
</feature>
<feature type="compositionally biased region" description="Basic and acidic residues" evidence="1">
    <location>
        <begin position="74"/>
        <end position="83"/>
    </location>
</feature>
<dbReference type="OrthoDB" id="6265372at2759"/>
<feature type="compositionally biased region" description="Pro residues" evidence="1">
    <location>
        <begin position="186"/>
        <end position="213"/>
    </location>
</feature>
<feature type="compositionally biased region" description="Polar residues" evidence="1">
    <location>
        <begin position="11"/>
        <end position="20"/>
    </location>
</feature>
<accession>A0A0R3SA30</accession>
<feature type="compositionally biased region" description="Basic residues" evidence="1">
    <location>
        <begin position="656"/>
        <end position="666"/>
    </location>
</feature>
<sequence>MWPNGSGWPQWPQNIPSTAEETSRWAELARQWATTNNPQLPTHQFPPPPPPPPPVEDQDDRIFIPPPPPPPSTKFEDNSINRPRDSYEQFSLECCPVLPLDQWQGENLCFHQPPEEDYGRYPNVNEHHPQPPLPRHFRPDAPPPSYGIHKPPPMSCPCPPPSMPFNGEENWMYHNQYQQQSDYSPTPVPPMSFPPPPPSPQGPMTHPPPPHGPLFPIGGGPSVHPCPPPPHYAPHRFPPPRPSNFPVPEHIMPAFSQAAGPWLQQPPHQPRSALPAWLRDELEKLEKQKRKEQEKLEMVAVKGRNGMRDSSDDTIGSTRVRHDSDGAVRMDEGSDRGSPIHSDNGAESEDGGEDQGGGSNLGKVRAISSFSSAHGGSTSVLKNVPGLESPPPPITKEEFQAACARMKGDVINEYHRFIKDALTDLLLEVTTSAINEVCEETLLQARLAAYGRENDIDHQEDADDDEGDDEDKSSVHSSQPAVAGVLGLSAYVSDSDSENDDHIEVENPGEKSELPTSIEGKPATQETKESVENKKDTETEAQTTASPKQPSKSSQPTAEEGKKEKLTRNEKEKKKEKTKSSHEDDKKKPSSSSSLSRGKKNHTLHIRDKDKDPPSKSVKSKMGCKDTQSSSSRREKRRRSRSRKRSRSRDSSVSSRQRRSKRCRSRSRSDRYSRRRSGSRGRRHRSRSSSSSSRSSRRSHHHHHRKRH</sequence>
<feature type="compositionally biased region" description="Low complexity" evidence="1">
    <location>
        <begin position="543"/>
        <end position="558"/>
    </location>
</feature>
<reference evidence="4" key="1">
    <citation type="submission" date="2017-02" db="UniProtKB">
        <authorList>
            <consortium name="WormBaseParasite"/>
        </authorList>
    </citation>
    <scope>IDENTIFICATION</scope>
</reference>
<feature type="compositionally biased region" description="Basic and acidic residues" evidence="1">
    <location>
        <begin position="526"/>
        <end position="538"/>
    </location>
</feature>
<feature type="region of interest" description="Disordered" evidence="1">
    <location>
        <begin position="452"/>
        <end position="708"/>
    </location>
</feature>
<evidence type="ECO:0000256" key="1">
    <source>
        <dbReference type="SAM" id="MobiDB-lite"/>
    </source>
</evidence>